<keyword evidence="4" id="KW-0249">Electron transport</keyword>
<geneLocation type="plasmid" evidence="9 10">
    <name>2</name>
</geneLocation>
<keyword evidence="7" id="KW-0732">Signal</keyword>
<evidence type="ECO:0000256" key="3">
    <source>
        <dbReference type="ARBA" id="ARBA00022723"/>
    </source>
</evidence>
<keyword evidence="9" id="KW-0614">Plasmid</keyword>
<dbReference type="InterPro" id="IPR051459">
    <property type="entry name" value="Cytochrome_c-type_DH"/>
</dbReference>
<dbReference type="Pfam" id="PF13442">
    <property type="entry name" value="Cytochrome_CBB3"/>
    <property type="match status" value="1"/>
</dbReference>
<dbReference type="AlphaFoldDB" id="W0RRS8"/>
<dbReference type="GO" id="GO:0009055">
    <property type="term" value="F:electron transfer activity"/>
    <property type="evidence" value="ECO:0007669"/>
    <property type="project" value="InterPro"/>
</dbReference>
<dbReference type="SUPFAM" id="SSF46626">
    <property type="entry name" value="Cytochrome c"/>
    <property type="match status" value="1"/>
</dbReference>
<evidence type="ECO:0000256" key="6">
    <source>
        <dbReference type="PROSITE-ProRule" id="PRU00433"/>
    </source>
</evidence>
<dbReference type="GO" id="GO:0020037">
    <property type="term" value="F:heme binding"/>
    <property type="evidence" value="ECO:0007669"/>
    <property type="project" value="InterPro"/>
</dbReference>
<dbReference type="Gene3D" id="1.10.760.10">
    <property type="entry name" value="Cytochrome c-like domain"/>
    <property type="match status" value="1"/>
</dbReference>
<dbReference type="eggNOG" id="COG2010">
    <property type="taxonomic scope" value="Bacteria"/>
</dbReference>
<dbReference type="KEGG" id="gba:J421_5632"/>
<gene>
    <name evidence="9" type="ORF">J421_5632</name>
</gene>
<feature type="chain" id="PRO_5004795892" evidence="7">
    <location>
        <begin position="22"/>
        <end position="151"/>
    </location>
</feature>
<dbReference type="HOGENOM" id="CLU_093848_3_0_0"/>
<proteinExistence type="predicted"/>
<feature type="signal peptide" evidence="7">
    <location>
        <begin position="1"/>
        <end position="21"/>
    </location>
</feature>
<evidence type="ECO:0000259" key="8">
    <source>
        <dbReference type="PROSITE" id="PS51007"/>
    </source>
</evidence>
<evidence type="ECO:0000256" key="7">
    <source>
        <dbReference type="SAM" id="SignalP"/>
    </source>
</evidence>
<keyword evidence="2 6" id="KW-0349">Heme</keyword>
<dbReference type="InParanoid" id="W0RRS8"/>
<dbReference type="GO" id="GO:0005506">
    <property type="term" value="F:iron ion binding"/>
    <property type="evidence" value="ECO:0007669"/>
    <property type="project" value="InterPro"/>
</dbReference>
<dbReference type="InterPro" id="IPR036909">
    <property type="entry name" value="Cyt_c-like_dom_sf"/>
</dbReference>
<dbReference type="InterPro" id="IPR008168">
    <property type="entry name" value="Cyt_C_IC"/>
</dbReference>
<evidence type="ECO:0000256" key="1">
    <source>
        <dbReference type="ARBA" id="ARBA00022448"/>
    </source>
</evidence>
<keyword evidence="3 6" id="KW-0479">Metal-binding</keyword>
<organism evidence="9 10">
    <name type="scientific">Gemmatirosa kalamazoonensis</name>
    <dbReference type="NCBI Taxonomy" id="861299"/>
    <lineage>
        <taxon>Bacteria</taxon>
        <taxon>Pseudomonadati</taxon>
        <taxon>Gemmatimonadota</taxon>
        <taxon>Gemmatimonadia</taxon>
        <taxon>Gemmatimonadales</taxon>
        <taxon>Gemmatimonadaceae</taxon>
        <taxon>Gemmatirosa</taxon>
    </lineage>
</organism>
<sequence length="151" mass="15531">MNARVALVALGTALAATSASAQAPSDGKKIFGATCAACHQATGEGVPEKYPPLAGSEWVTGDEGRLVRVILHGLQGDVEVEGETFNGAMPAWGPTLSDPDIAAVATYIRASFGNKAAPVSTATVTQIRAATKSRATPWTAQELAQVLQVKK</sequence>
<evidence type="ECO:0000256" key="5">
    <source>
        <dbReference type="ARBA" id="ARBA00023004"/>
    </source>
</evidence>
<accession>W0RRS8</accession>
<dbReference type="Proteomes" id="UP000019151">
    <property type="component" value="Plasmid 2"/>
</dbReference>
<dbReference type="PROSITE" id="PS51007">
    <property type="entry name" value="CYTC"/>
    <property type="match status" value="1"/>
</dbReference>
<evidence type="ECO:0000313" key="9">
    <source>
        <dbReference type="EMBL" id="AHG93167.1"/>
    </source>
</evidence>
<evidence type="ECO:0000256" key="2">
    <source>
        <dbReference type="ARBA" id="ARBA00022617"/>
    </source>
</evidence>
<evidence type="ECO:0000313" key="10">
    <source>
        <dbReference type="Proteomes" id="UP000019151"/>
    </source>
</evidence>
<keyword evidence="1" id="KW-0813">Transport</keyword>
<dbReference type="PRINTS" id="PR00605">
    <property type="entry name" value="CYTCHROMECIC"/>
</dbReference>
<keyword evidence="10" id="KW-1185">Reference proteome</keyword>
<feature type="domain" description="Cytochrome c" evidence="8">
    <location>
        <begin position="22"/>
        <end position="112"/>
    </location>
</feature>
<dbReference type="EMBL" id="CP007130">
    <property type="protein sequence ID" value="AHG93167.1"/>
    <property type="molecule type" value="Genomic_DNA"/>
</dbReference>
<protein>
    <submittedName>
        <fullName evidence="9">Cytochrome c subunit of cbb3 type cytochrome oxidase</fullName>
    </submittedName>
</protein>
<keyword evidence="5 6" id="KW-0408">Iron</keyword>
<reference evidence="9 10" key="1">
    <citation type="journal article" date="2014" name="Genome Announc.">
        <title>Genome Sequence and Methylome of Soil Bacterium Gemmatirosa kalamazoonensis KBS708T, a Member of the Rarely Cultivated Gemmatimonadetes Phylum.</title>
        <authorList>
            <person name="Debruyn J.M."/>
            <person name="Radosevich M."/>
            <person name="Wommack K.E."/>
            <person name="Polson S.W."/>
            <person name="Hauser L.J."/>
            <person name="Fawaz M.N."/>
            <person name="Korlach J."/>
            <person name="Tsai Y.C."/>
        </authorList>
    </citation>
    <scope>NUCLEOTIDE SEQUENCE [LARGE SCALE GENOMIC DNA]</scope>
    <source>
        <strain evidence="9 10">KBS708</strain>
        <plasmid evidence="10">Plasmid 2</plasmid>
    </source>
</reference>
<dbReference type="RefSeq" id="WP_025414474.1">
    <property type="nucleotide sequence ID" value="NZ_CP007130.1"/>
</dbReference>
<dbReference type="PANTHER" id="PTHR35008">
    <property type="entry name" value="BLL4482 PROTEIN-RELATED"/>
    <property type="match status" value="1"/>
</dbReference>
<dbReference type="PANTHER" id="PTHR35008:SF8">
    <property type="entry name" value="ALCOHOL DEHYDROGENASE CYTOCHROME C SUBUNIT"/>
    <property type="match status" value="1"/>
</dbReference>
<evidence type="ECO:0000256" key="4">
    <source>
        <dbReference type="ARBA" id="ARBA00022982"/>
    </source>
</evidence>
<dbReference type="OrthoDB" id="9757546at2"/>
<name>W0RRS8_9BACT</name>
<dbReference type="InterPro" id="IPR009056">
    <property type="entry name" value="Cyt_c-like_dom"/>
</dbReference>